<dbReference type="Gene3D" id="3.40.50.10320">
    <property type="entry name" value="LmbE-like"/>
    <property type="match status" value="1"/>
</dbReference>
<protein>
    <submittedName>
        <fullName evidence="1">N-acetylglucosaminyl deacetylase, LmbE family</fullName>
    </submittedName>
</protein>
<dbReference type="InterPro" id="IPR003737">
    <property type="entry name" value="GlcNAc_PI_deacetylase-related"/>
</dbReference>
<reference evidence="2" key="1">
    <citation type="submission" date="2016-10" db="EMBL/GenBank/DDBJ databases">
        <authorList>
            <person name="Varghese N."/>
        </authorList>
    </citation>
    <scope>NUCLEOTIDE SEQUENCE [LARGE SCALE GENOMIC DNA]</scope>
    <source>
        <strain evidence="2">92MFCol6.1</strain>
    </source>
</reference>
<accession>A0A1W1GV74</accession>
<evidence type="ECO:0000313" key="2">
    <source>
        <dbReference type="Proteomes" id="UP000191133"/>
    </source>
</evidence>
<dbReference type="EMBL" id="FWEU01000001">
    <property type="protein sequence ID" value="SLM23257.1"/>
    <property type="molecule type" value="Genomic_DNA"/>
</dbReference>
<dbReference type="SUPFAM" id="SSF102588">
    <property type="entry name" value="LmbE-like"/>
    <property type="match status" value="1"/>
</dbReference>
<dbReference type="Proteomes" id="UP000191133">
    <property type="component" value="Unassembled WGS sequence"/>
</dbReference>
<dbReference type="InterPro" id="IPR024078">
    <property type="entry name" value="LmbE-like_dom_sf"/>
</dbReference>
<dbReference type="GO" id="GO:0016811">
    <property type="term" value="F:hydrolase activity, acting on carbon-nitrogen (but not peptide) bonds, in linear amides"/>
    <property type="evidence" value="ECO:0007669"/>
    <property type="project" value="TreeGrafter"/>
</dbReference>
<name>A0A1W1GV74_9GAMM</name>
<dbReference type="AlphaFoldDB" id="A0A1W1GV74"/>
<dbReference type="PANTHER" id="PTHR12993:SF29">
    <property type="entry name" value="BLR3841 PROTEIN"/>
    <property type="match status" value="1"/>
</dbReference>
<dbReference type="RefSeq" id="WP_227417055.1">
    <property type="nucleotide sequence ID" value="NZ_FWEU01000001.1"/>
</dbReference>
<sequence length="250" mass="27587">MEPVATIHGTGSDEHAWQQCDWLWKQPGIGLADLCGDAARIVVVAPHPDDEILGCGGLLCGAVERGVAVQVVAVTDGEACYPDERWWTPQRLRNARREELRAALAELAISADAICHLGIDDGAVSAHEQELEGWLQRTLRDDDLVLAPWRFDGHPDHEAAGRAACRAAHAAGCARLEYPVWGWHWLEPAHAHMAWEAPKVLDISNAIDRKARAIARFRTQIGTVPRLRAEPILPAHILARFSRKNEVFLA</sequence>
<proteinExistence type="predicted"/>
<gene>
    <name evidence="1" type="ORF">SAMN04488690_0945</name>
</gene>
<evidence type="ECO:0000313" key="1">
    <source>
        <dbReference type="EMBL" id="SLM23257.1"/>
    </source>
</evidence>
<organism evidence="1 2">
    <name type="scientific">Stenotrophomonas indicatrix</name>
    <dbReference type="NCBI Taxonomy" id="2045451"/>
    <lineage>
        <taxon>Bacteria</taxon>
        <taxon>Pseudomonadati</taxon>
        <taxon>Pseudomonadota</taxon>
        <taxon>Gammaproteobacteria</taxon>
        <taxon>Lysobacterales</taxon>
        <taxon>Lysobacteraceae</taxon>
        <taxon>Stenotrophomonas</taxon>
    </lineage>
</organism>
<dbReference type="PANTHER" id="PTHR12993">
    <property type="entry name" value="N-ACETYLGLUCOSAMINYL-PHOSPHATIDYLINOSITOL DE-N-ACETYLASE-RELATED"/>
    <property type="match status" value="1"/>
</dbReference>
<dbReference type="Pfam" id="PF02585">
    <property type="entry name" value="PIG-L"/>
    <property type="match status" value="1"/>
</dbReference>